<feature type="compositionally biased region" description="Polar residues" evidence="1">
    <location>
        <begin position="768"/>
        <end position="779"/>
    </location>
</feature>
<keyword evidence="2" id="KW-0812">Transmembrane</keyword>
<feature type="compositionally biased region" description="Low complexity" evidence="1">
    <location>
        <begin position="816"/>
        <end position="831"/>
    </location>
</feature>
<dbReference type="EMBL" id="MAVT02000168">
    <property type="protein sequence ID" value="POS78678.1"/>
    <property type="molecule type" value="Genomic_DNA"/>
</dbReference>
<keyword evidence="4" id="KW-1185">Reference proteome</keyword>
<feature type="transmembrane region" description="Helical" evidence="2">
    <location>
        <begin position="84"/>
        <end position="109"/>
    </location>
</feature>
<feature type="compositionally biased region" description="Low complexity" evidence="1">
    <location>
        <begin position="787"/>
        <end position="797"/>
    </location>
</feature>
<dbReference type="OrthoDB" id="3540210at2759"/>
<feature type="transmembrane region" description="Helical" evidence="2">
    <location>
        <begin position="129"/>
        <end position="149"/>
    </location>
</feature>
<feature type="transmembrane region" description="Helical" evidence="2">
    <location>
        <begin position="604"/>
        <end position="626"/>
    </location>
</feature>
<dbReference type="Proteomes" id="UP000094444">
    <property type="component" value="Unassembled WGS sequence"/>
</dbReference>
<reference evidence="3" key="1">
    <citation type="submission" date="2017-09" db="EMBL/GenBank/DDBJ databases">
        <title>Polyketide synthases of a Diaporthe helianthi virulent isolate.</title>
        <authorList>
            <person name="Baroncelli R."/>
        </authorList>
    </citation>
    <scope>NUCLEOTIDE SEQUENCE [LARGE SCALE GENOMIC DNA]</scope>
    <source>
        <strain evidence="3">7/96</strain>
    </source>
</reference>
<dbReference type="InParanoid" id="A0A2P5I853"/>
<proteinExistence type="predicted"/>
<evidence type="ECO:0000256" key="2">
    <source>
        <dbReference type="SAM" id="Phobius"/>
    </source>
</evidence>
<comment type="caution">
    <text evidence="3">The sequence shown here is derived from an EMBL/GenBank/DDBJ whole genome shotgun (WGS) entry which is preliminary data.</text>
</comment>
<evidence type="ECO:0000256" key="1">
    <source>
        <dbReference type="SAM" id="MobiDB-lite"/>
    </source>
</evidence>
<keyword evidence="2" id="KW-1133">Transmembrane helix</keyword>
<feature type="region of interest" description="Disordered" evidence="1">
    <location>
        <begin position="754"/>
        <end position="831"/>
    </location>
</feature>
<organism evidence="3 4">
    <name type="scientific">Diaporthe helianthi</name>
    <dbReference type="NCBI Taxonomy" id="158607"/>
    <lineage>
        <taxon>Eukaryota</taxon>
        <taxon>Fungi</taxon>
        <taxon>Dikarya</taxon>
        <taxon>Ascomycota</taxon>
        <taxon>Pezizomycotina</taxon>
        <taxon>Sordariomycetes</taxon>
        <taxon>Sordariomycetidae</taxon>
        <taxon>Diaporthales</taxon>
        <taxon>Diaporthaceae</taxon>
        <taxon>Diaporthe</taxon>
    </lineage>
</organism>
<feature type="transmembrane region" description="Helical" evidence="2">
    <location>
        <begin position="161"/>
        <end position="180"/>
    </location>
</feature>
<protein>
    <submittedName>
        <fullName evidence="3">Uncharacterized protein</fullName>
    </submittedName>
</protein>
<evidence type="ECO:0000313" key="4">
    <source>
        <dbReference type="Proteomes" id="UP000094444"/>
    </source>
</evidence>
<keyword evidence="2" id="KW-0472">Membrane</keyword>
<sequence length="831" mass="91319">MPHMAAGETSKVLELQESGASSVVISSTPQTCKDNMEHPPALAWADGSQDLTLQFKVHLGVWTDWSRGRVLGSTLTLTRTQANLLIAFTASFVVFVGSRFWRIACLVLHQSYSSAHPSDALHHQRQALLRNSGSSDSGILAFLALLSAWRTSSVKAIRRTALGLVLAVLCTVAFTLAGGFSSQIQLGSDNHGGSVLLKGDHCAVLPEVTSLQEQVAWQKTVAKFFYTASNYVQQCYSENSTGLTDCNYFVKQRLPGYINTAAPCPFNNTICRNNSSNIELDTGFIDSHTHLGINAPPKERIFFRRKLQCAPLVTEGRNFPNGNFTRYNYGHQWVSNSQLGPDRPYWNYTYEVENVDKQYERSTDRQLIEQQYNIRSFFAGTQNATLGTDPASSFLPNDELARTDADIFVVFLSGHGVFFTEPLHDEWYRATEPFGILGFGAQNSSMYRPAESASPLGCATQWQFCHGDTSNCGPLGSYYDAKYGALEALASDAEAVDRLQWLTWSLYIDGSGEAALLQQLQGDALLSKLSLIVGYQGRLPENEWQLDVGNWFAVYLNMMQSNILETVSGFMVADTGIGSDEPDTDAARRMCVNQKIRTTRYSSFSFFGIMFTYILGVLVLAASYSLEPILACLHRNRKYKQYAYLEWTANETLQLQRLAHEEANGASGEWSRCTNWVPTTKPGICLSSLDISDLGHPRLQQTPDEKASSGLTALHSVVSPNGTLVPQASDPALSAYSRQKTLTFNSITSLDVGNAPVRLTQPPKLDSSPGSPGQNTQPWLPSPLTEPSSPQDQSQSQHTHRHGLDTTPGGYSEGKTSSSLADTSAASSVHR</sequence>
<accession>A0A2P5I853</accession>
<evidence type="ECO:0000313" key="3">
    <source>
        <dbReference type="EMBL" id="POS78678.1"/>
    </source>
</evidence>
<dbReference type="AlphaFoldDB" id="A0A2P5I853"/>
<name>A0A2P5I853_DIAHE</name>
<gene>
    <name evidence="3" type="ORF">DHEL01_v202921</name>
</gene>